<gene>
    <name evidence="1" type="ORF">Csa_4G102310</name>
</gene>
<accession>A0A0A0KZ75</accession>
<dbReference type="Proteomes" id="UP000029981">
    <property type="component" value="Chromosome 4"/>
</dbReference>
<sequence>MINKIKVKKMKVTMMMIKVIVTVATDRGGQVQDNMEGGQQYQLNPLTRESQFTHVTQDDHSHRANGPRIGAIGKPFICRRSVHDDAQIYTDSVVSRMEGKSLDRQYGHEQYVYNNSNYVILG</sequence>
<proteinExistence type="predicted"/>
<dbReference type="AlphaFoldDB" id="A0A0A0KZ75"/>
<reference evidence="1 2" key="4">
    <citation type="journal article" date="2011" name="BMC Genomics">
        <title>RNA-Seq improves annotation of protein-coding genes in the cucumber genome.</title>
        <authorList>
            <person name="Li Z."/>
            <person name="Zhang Z."/>
            <person name="Yan P."/>
            <person name="Huang S."/>
            <person name="Fei Z."/>
            <person name="Lin K."/>
        </authorList>
    </citation>
    <scope>NUCLEOTIDE SEQUENCE [LARGE SCALE GENOMIC DNA]</scope>
    <source>
        <strain evidence="2">cv. 9930</strain>
    </source>
</reference>
<reference evidence="1 2" key="3">
    <citation type="journal article" date="2010" name="BMC Genomics">
        <title>Transcriptome sequencing and comparative analysis of cucumber flowers with different sex types.</title>
        <authorList>
            <person name="Guo S."/>
            <person name="Zheng Y."/>
            <person name="Joung J.G."/>
            <person name="Liu S."/>
            <person name="Zhang Z."/>
            <person name="Crasta O.R."/>
            <person name="Sobral B.W."/>
            <person name="Xu Y."/>
            <person name="Huang S."/>
            <person name="Fei Z."/>
        </authorList>
    </citation>
    <scope>NUCLEOTIDE SEQUENCE [LARGE SCALE GENOMIC DNA]</scope>
    <source>
        <strain evidence="2">cv. 9930</strain>
    </source>
</reference>
<protein>
    <submittedName>
        <fullName evidence="1">Uncharacterized protein</fullName>
    </submittedName>
</protein>
<evidence type="ECO:0000313" key="2">
    <source>
        <dbReference type="Proteomes" id="UP000029981"/>
    </source>
</evidence>
<keyword evidence="2" id="KW-1185">Reference proteome</keyword>
<organism evidence="1 2">
    <name type="scientific">Cucumis sativus</name>
    <name type="common">Cucumber</name>
    <dbReference type="NCBI Taxonomy" id="3659"/>
    <lineage>
        <taxon>Eukaryota</taxon>
        <taxon>Viridiplantae</taxon>
        <taxon>Streptophyta</taxon>
        <taxon>Embryophyta</taxon>
        <taxon>Tracheophyta</taxon>
        <taxon>Spermatophyta</taxon>
        <taxon>Magnoliopsida</taxon>
        <taxon>eudicotyledons</taxon>
        <taxon>Gunneridae</taxon>
        <taxon>Pentapetalae</taxon>
        <taxon>rosids</taxon>
        <taxon>fabids</taxon>
        <taxon>Cucurbitales</taxon>
        <taxon>Cucurbitaceae</taxon>
        <taxon>Benincaseae</taxon>
        <taxon>Cucumis</taxon>
    </lineage>
</organism>
<reference evidence="1 2" key="2">
    <citation type="journal article" date="2009" name="PLoS ONE">
        <title>An integrated genetic and cytogenetic map of the cucumber genome.</title>
        <authorList>
            <person name="Ren Y."/>
            <person name="Zhang Z."/>
            <person name="Liu J."/>
            <person name="Staub J.E."/>
            <person name="Han Y."/>
            <person name="Cheng Z."/>
            <person name="Li X."/>
            <person name="Lu J."/>
            <person name="Miao H."/>
            <person name="Kang H."/>
            <person name="Xie B."/>
            <person name="Gu X."/>
            <person name="Wang X."/>
            <person name="Du Y."/>
            <person name="Jin W."/>
            <person name="Huang S."/>
        </authorList>
    </citation>
    <scope>NUCLEOTIDE SEQUENCE [LARGE SCALE GENOMIC DNA]</scope>
    <source>
        <strain evidence="2">cv. 9930</strain>
    </source>
</reference>
<dbReference type="Gramene" id="KGN53682">
    <property type="protein sequence ID" value="KGN53682"/>
    <property type="gene ID" value="Csa_4G102310"/>
</dbReference>
<dbReference type="EMBL" id="CM002925">
    <property type="protein sequence ID" value="KGN53682.1"/>
    <property type="molecule type" value="Genomic_DNA"/>
</dbReference>
<reference evidence="1 2" key="1">
    <citation type="journal article" date="2009" name="Nat. Genet.">
        <title>The genome of the cucumber, Cucumis sativus L.</title>
        <authorList>
            <person name="Huang S."/>
            <person name="Li R."/>
            <person name="Zhang Z."/>
            <person name="Li L."/>
            <person name="Gu X."/>
            <person name="Fan W."/>
            <person name="Lucas W.J."/>
            <person name="Wang X."/>
            <person name="Xie B."/>
            <person name="Ni P."/>
            <person name="Ren Y."/>
            <person name="Zhu H."/>
            <person name="Li J."/>
            <person name="Lin K."/>
            <person name="Jin W."/>
            <person name="Fei Z."/>
            <person name="Li G."/>
            <person name="Staub J."/>
            <person name="Kilian A."/>
            <person name="van der Vossen E.A."/>
            <person name="Wu Y."/>
            <person name="Guo J."/>
            <person name="He J."/>
            <person name="Jia Z."/>
            <person name="Ren Y."/>
            <person name="Tian G."/>
            <person name="Lu Y."/>
            <person name="Ruan J."/>
            <person name="Qian W."/>
            <person name="Wang M."/>
            <person name="Huang Q."/>
            <person name="Li B."/>
            <person name="Xuan Z."/>
            <person name="Cao J."/>
            <person name="Asan"/>
            <person name="Wu Z."/>
            <person name="Zhang J."/>
            <person name="Cai Q."/>
            <person name="Bai Y."/>
            <person name="Zhao B."/>
            <person name="Han Y."/>
            <person name="Li Y."/>
            <person name="Li X."/>
            <person name="Wang S."/>
            <person name="Shi Q."/>
            <person name="Liu S."/>
            <person name="Cho W.K."/>
            <person name="Kim J.Y."/>
            <person name="Xu Y."/>
            <person name="Heller-Uszynska K."/>
            <person name="Miao H."/>
            <person name="Cheng Z."/>
            <person name="Zhang S."/>
            <person name="Wu J."/>
            <person name="Yang Y."/>
            <person name="Kang H."/>
            <person name="Li M."/>
            <person name="Liang H."/>
            <person name="Ren X."/>
            <person name="Shi Z."/>
            <person name="Wen M."/>
            <person name="Jian M."/>
            <person name="Yang H."/>
            <person name="Zhang G."/>
            <person name="Yang Z."/>
            <person name="Chen R."/>
            <person name="Liu S."/>
            <person name="Li J."/>
            <person name="Ma L."/>
            <person name="Liu H."/>
            <person name="Zhou Y."/>
            <person name="Zhao J."/>
            <person name="Fang X."/>
            <person name="Li G."/>
            <person name="Fang L."/>
            <person name="Li Y."/>
            <person name="Liu D."/>
            <person name="Zheng H."/>
            <person name="Zhang Y."/>
            <person name="Qin N."/>
            <person name="Li Z."/>
            <person name="Yang G."/>
            <person name="Yang S."/>
            <person name="Bolund L."/>
            <person name="Kristiansen K."/>
            <person name="Zheng H."/>
            <person name="Li S."/>
            <person name="Zhang X."/>
            <person name="Yang H."/>
            <person name="Wang J."/>
            <person name="Sun R."/>
            <person name="Zhang B."/>
            <person name="Jiang S."/>
            <person name="Wang J."/>
            <person name="Du Y."/>
            <person name="Li S."/>
        </authorList>
    </citation>
    <scope>NUCLEOTIDE SEQUENCE [LARGE SCALE GENOMIC DNA]</scope>
    <source>
        <strain evidence="2">cv. 9930</strain>
    </source>
</reference>
<name>A0A0A0KZ75_CUCSA</name>
<evidence type="ECO:0000313" key="1">
    <source>
        <dbReference type="EMBL" id="KGN53682.1"/>
    </source>
</evidence>